<dbReference type="EMBL" id="HBIX01000616">
    <property type="protein sequence ID" value="CAE0707768.1"/>
    <property type="molecule type" value="Transcribed_RNA"/>
</dbReference>
<evidence type="ECO:0000313" key="2">
    <source>
        <dbReference type="EMBL" id="CAE0707768.1"/>
    </source>
</evidence>
<dbReference type="AlphaFoldDB" id="A0A7S4A931"/>
<organism evidence="2">
    <name type="scientific">Pseudo-nitzschia australis</name>
    <dbReference type="NCBI Taxonomy" id="44445"/>
    <lineage>
        <taxon>Eukaryota</taxon>
        <taxon>Sar</taxon>
        <taxon>Stramenopiles</taxon>
        <taxon>Ochrophyta</taxon>
        <taxon>Bacillariophyta</taxon>
        <taxon>Bacillariophyceae</taxon>
        <taxon>Bacillariophycidae</taxon>
        <taxon>Bacillariales</taxon>
        <taxon>Bacillariaceae</taxon>
        <taxon>Pseudo-nitzschia</taxon>
    </lineage>
</organism>
<name>A0A7S4A931_9STRA</name>
<sequence length="159" mass="17304">MVVLEAAAIGAASYGLYKGGEAGVKKGTECKKEFQREKKRSSQRSSLFQKSKTRSGRIAEIVNMKKNGGVSSANTSSMFRAGAPTVNSSGNGSAGITSSNSTNSTASFAARRRTLNEESSDIDYRHRTVMKKLASSRHENEKKETKINKLKSFNPFKKK</sequence>
<gene>
    <name evidence="2" type="ORF">PAUS00366_LOCUS488</name>
</gene>
<proteinExistence type="predicted"/>
<reference evidence="2" key="1">
    <citation type="submission" date="2021-01" db="EMBL/GenBank/DDBJ databases">
        <authorList>
            <person name="Corre E."/>
            <person name="Pelletier E."/>
            <person name="Niang G."/>
            <person name="Scheremetjew M."/>
            <person name="Finn R."/>
            <person name="Kale V."/>
            <person name="Holt S."/>
            <person name="Cochrane G."/>
            <person name="Meng A."/>
            <person name="Brown T."/>
            <person name="Cohen L."/>
        </authorList>
    </citation>
    <scope>NUCLEOTIDE SEQUENCE</scope>
    <source>
        <strain evidence="2">10249 10 AB</strain>
    </source>
</reference>
<feature type="compositionally biased region" description="Basic and acidic residues" evidence="1">
    <location>
        <begin position="136"/>
        <end position="147"/>
    </location>
</feature>
<protein>
    <submittedName>
        <fullName evidence="2">Uncharacterized protein</fullName>
    </submittedName>
</protein>
<feature type="compositionally biased region" description="Low complexity" evidence="1">
    <location>
        <begin position="87"/>
        <end position="109"/>
    </location>
</feature>
<feature type="compositionally biased region" description="Polar residues" evidence="1">
    <location>
        <begin position="69"/>
        <end position="78"/>
    </location>
</feature>
<evidence type="ECO:0000256" key="1">
    <source>
        <dbReference type="SAM" id="MobiDB-lite"/>
    </source>
</evidence>
<feature type="region of interest" description="Disordered" evidence="1">
    <location>
        <begin position="34"/>
        <end position="159"/>
    </location>
</feature>
<accession>A0A7S4A931</accession>